<feature type="compositionally biased region" description="Polar residues" evidence="1">
    <location>
        <begin position="426"/>
        <end position="441"/>
    </location>
</feature>
<reference evidence="3 4" key="1">
    <citation type="submission" date="2019-08" db="EMBL/GenBank/DDBJ databases">
        <title>Complete genome sequence of Rhodanobacter glycinis strain T01E-68 isolated from tomato root.</title>
        <authorList>
            <person name="Weon H.-Y."/>
            <person name="Lee S.A."/>
        </authorList>
    </citation>
    <scope>NUCLEOTIDE SEQUENCE [LARGE SCALE GENOMIC DNA]</scope>
    <source>
        <strain evidence="3 4">T01E-68</strain>
    </source>
</reference>
<feature type="compositionally biased region" description="Basic residues" evidence="1">
    <location>
        <begin position="86"/>
        <end position="97"/>
    </location>
</feature>
<accession>A0A5B9E300</accession>
<gene>
    <name evidence="3" type="ORF">CS053_04790</name>
</gene>
<keyword evidence="2" id="KW-1133">Transmembrane helix</keyword>
<evidence type="ECO:0000313" key="4">
    <source>
        <dbReference type="Proteomes" id="UP000321807"/>
    </source>
</evidence>
<organism evidence="3 4">
    <name type="scientific">Rhodanobacter glycinis</name>
    <dbReference type="NCBI Taxonomy" id="582702"/>
    <lineage>
        <taxon>Bacteria</taxon>
        <taxon>Pseudomonadati</taxon>
        <taxon>Pseudomonadota</taxon>
        <taxon>Gammaproteobacteria</taxon>
        <taxon>Lysobacterales</taxon>
        <taxon>Rhodanobacteraceae</taxon>
        <taxon>Rhodanobacter</taxon>
    </lineage>
</organism>
<feature type="compositionally biased region" description="Low complexity" evidence="1">
    <location>
        <begin position="371"/>
        <end position="402"/>
    </location>
</feature>
<feature type="transmembrane region" description="Helical" evidence="2">
    <location>
        <begin position="29"/>
        <end position="52"/>
    </location>
</feature>
<name>A0A5B9E300_9GAMM</name>
<dbReference type="Proteomes" id="UP000321807">
    <property type="component" value="Chromosome"/>
</dbReference>
<protein>
    <submittedName>
        <fullName evidence="3">Uncharacterized protein</fullName>
    </submittedName>
</protein>
<keyword evidence="2" id="KW-0812">Transmembrane</keyword>
<feature type="region of interest" description="Disordered" evidence="1">
    <location>
        <begin position="619"/>
        <end position="652"/>
    </location>
</feature>
<feature type="compositionally biased region" description="Polar residues" evidence="1">
    <location>
        <begin position="456"/>
        <end position="468"/>
    </location>
</feature>
<dbReference type="EMBL" id="CP042807">
    <property type="protein sequence ID" value="QEE26318.1"/>
    <property type="molecule type" value="Genomic_DNA"/>
</dbReference>
<feature type="region of interest" description="Disordered" evidence="1">
    <location>
        <begin position="71"/>
        <end position="105"/>
    </location>
</feature>
<feature type="compositionally biased region" description="Pro residues" evidence="1">
    <location>
        <begin position="75"/>
        <end position="84"/>
    </location>
</feature>
<evidence type="ECO:0000313" key="3">
    <source>
        <dbReference type="EMBL" id="QEE26318.1"/>
    </source>
</evidence>
<sequence length="652" mass="67221">MESPREAALRAIVYRNQLREKPRERGLRIAGLVGTLLVHLIFLFGAILGPAYQPDALPSEPLGVLHVRLIDNKPEPPPPPPVRGTPPKRHGPVHHGHVAQATPAHRVTPARRQSAMTAPSAQPLPAVPAPPIDRPVIAVKPVPSAPAPKIVAAPLPPVSVPKPAPAPAPQLQPIAVSPPPPAVTLQAPQAIKPVPPRFQPEPVRKAQAEGTRAMPPPPSLAMPALPAQSAPTIQAPAIAMDKVVPTIATPPAVTAVTRADVSAAPPAPEMEAVPLSAPAAPTVNLQSTLKEPSPVVAREQPQIQSPTIHVAPAQLAAVPLPPAEAAPATPRVQAPSVTFLPSVVPPAQLAIQPPVAKVDITPAKLPTPAAELAPASKAATEAPSKSAPTPATTPEMAAAPTAQKTSESSSPAPAGQDVSSAPDATPQGSDTATPGQPQGTTRPVPPSATTRAGDLASTTAGQGHVTGSQGHGMQGSPDGTYIQLLPHGDTKIMHHRTTGIHYQATRFDKYWTPEGESSIDTALRHAVEKTTVSHTFHLPRGVRVKCVAMPLLPVLMLGCGNPDPPAAPLNSKIYKKLNQPTLNSSIPKIAPPASTVAPPAPVQLNNRVQCAEARVAGGPLPPGCDTELTPKRPVSLPASSGSSWVPASDQFH</sequence>
<evidence type="ECO:0000256" key="1">
    <source>
        <dbReference type="SAM" id="MobiDB-lite"/>
    </source>
</evidence>
<dbReference type="AlphaFoldDB" id="A0A5B9E300"/>
<dbReference type="KEGG" id="rgl:CS053_04790"/>
<proteinExistence type="predicted"/>
<keyword evidence="2" id="KW-0472">Membrane</keyword>
<feature type="region of interest" description="Disordered" evidence="1">
    <location>
        <begin position="371"/>
        <end position="482"/>
    </location>
</feature>
<evidence type="ECO:0000256" key="2">
    <source>
        <dbReference type="SAM" id="Phobius"/>
    </source>
</evidence>